<feature type="domain" description="Fe2OG dioxygenase" evidence="8">
    <location>
        <begin position="76"/>
        <end position="208"/>
    </location>
</feature>
<dbReference type="PROSITE" id="PS51471">
    <property type="entry name" value="FE2OG_OXY"/>
    <property type="match status" value="1"/>
</dbReference>
<dbReference type="AlphaFoldDB" id="N1QMK8"/>
<keyword evidence="5" id="KW-0560">Oxidoreductase</keyword>
<evidence type="ECO:0000256" key="6">
    <source>
        <dbReference type="ARBA" id="ARBA00023004"/>
    </source>
</evidence>
<dbReference type="InterPro" id="IPR032862">
    <property type="entry name" value="ALKBH6"/>
</dbReference>
<dbReference type="PANTHER" id="PTHR46030">
    <property type="entry name" value="ALPHA-KETOGLUTARATE-DEPENDENT DIOXYGENASE ALKB HOMOLOG 6"/>
    <property type="match status" value="1"/>
</dbReference>
<evidence type="ECO:0000256" key="1">
    <source>
        <dbReference type="ARBA" id="ARBA00004123"/>
    </source>
</evidence>
<keyword evidence="10" id="KW-1185">Reference proteome</keyword>
<accession>N1QMK8</accession>
<keyword evidence="7" id="KW-0539">Nucleus</keyword>
<keyword evidence="6" id="KW-0408">Iron</keyword>
<dbReference type="SUPFAM" id="SSF51197">
    <property type="entry name" value="Clavaminate synthase-like"/>
    <property type="match status" value="1"/>
</dbReference>
<proteinExistence type="inferred from homology"/>
<evidence type="ECO:0000313" key="10">
    <source>
        <dbReference type="Proteomes" id="UP000016931"/>
    </source>
</evidence>
<dbReference type="Pfam" id="PF13532">
    <property type="entry name" value="2OG-FeII_Oxy_2"/>
    <property type="match status" value="1"/>
</dbReference>
<dbReference type="GO" id="GO:0051213">
    <property type="term" value="F:dioxygenase activity"/>
    <property type="evidence" value="ECO:0007669"/>
    <property type="project" value="UniProtKB-KW"/>
</dbReference>
<dbReference type="InterPro" id="IPR027450">
    <property type="entry name" value="AlkB-like"/>
</dbReference>
<dbReference type="GO" id="GO:0046872">
    <property type="term" value="F:metal ion binding"/>
    <property type="evidence" value="ECO:0007669"/>
    <property type="project" value="UniProtKB-KW"/>
</dbReference>
<dbReference type="PANTHER" id="PTHR46030:SF1">
    <property type="entry name" value="ALPHA-KETOGLUTARATE-DEPENDENT DIOXYGENASE ALKB HOMOLOG 6"/>
    <property type="match status" value="1"/>
</dbReference>
<dbReference type="EMBL" id="KB456260">
    <property type="protein sequence ID" value="EMF16694.1"/>
    <property type="molecule type" value="Genomic_DNA"/>
</dbReference>
<organism evidence="9 10">
    <name type="scientific">Sphaerulina musiva (strain SO2202)</name>
    <name type="common">Poplar stem canker fungus</name>
    <name type="synonym">Septoria musiva</name>
    <dbReference type="NCBI Taxonomy" id="692275"/>
    <lineage>
        <taxon>Eukaryota</taxon>
        <taxon>Fungi</taxon>
        <taxon>Dikarya</taxon>
        <taxon>Ascomycota</taxon>
        <taxon>Pezizomycotina</taxon>
        <taxon>Dothideomycetes</taxon>
        <taxon>Dothideomycetidae</taxon>
        <taxon>Mycosphaerellales</taxon>
        <taxon>Mycosphaerellaceae</taxon>
        <taxon>Sphaerulina</taxon>
    </lineage>
</organism>
<dbReference type="eggNOG" id="KOG3200">
    <property type="taxonomic scope" value="Eukaryota"/>
</dbReference>
<evidence type="ECO:0000259" key="8">
    <source>
        <dbReference type="PROSITE" id="PS51471"/>
    </source>
</evidence>
<dbReference type="STRING" id="692275.N1QMK8"/>
<dbReference type="InterPro" id="IPR005123">
    <property type="entry name" value="Oxoglu/Fe-dep_dioxygenase_dom"/>
</dbReference>
<evidence type="ECO:0000256" key="4">
    <source>
        <dbReference type="ARBA" id="ARBA00022964"/>
    </source>
</evidence>
<name>N1QMK8_SPHMS</name>
<protein>
    <recommendedName>
        <fullName evidence="8">Fe2OG dioxygenase domain-containing protein</fullName>
    </recommendedName>
</protein>
<evidence type="ECO:0000313" key="9">
    <source>
        <dbReference type="EMBL" id="EMF16694.1"/>
    </source>
</evidence>
<evidence type="ECO:0000256" key="5">
    <source>
        <dbReference type="ARBA" id="ARBA00023002"/>
    </source>
</evidence>
<dbReference type="GeneID" id="27899975"/>
<keyword evidence="4" id="KW-0223">Dioxygenase</keyword>
<dbReference type="HOGENOM" id="CLU_059836_0_0_1"/>
<dbReference type="OrthoDB" id="412814at2759"/>
<dbReference type="GO" id="GO:0005634">
    <property type="term" value="C:nucleus"/>
    <property type="evidence" value="ECO:0007669"/>
    <property type="project" value="UniProtKB-SubCell"/>
</dbReference>
<evidence type="ECO:0000256" key="3">
    <source>
        <dbReference type="ARBA" id="ARBA00022723"/>
    </source>
</evidence>
<keyword evidence="3" id="KW-0479">Metal-binding</keyword>
<evidence type="ECO:0000256" key="2">
    <source>
        <dbReference type="ARBA" id="ARBA00007879"/>
    </source>
</evidence>
<dbReference type="Proteomes" id="UP000016931">
    <property type="component" value="Unassembled WGS sequence"/>
</dbReference>
<evidence type="ECO:0000256" key="7">
    <source>
        <dbReference type="ARBA" id="ARBA00023242"/>
    </source>
</evidence>
<reference evidence="9 10" key="1">
    <citation type="journal article" date="2012" name="PLoS Pathog.">
        <title>Diverse lifestyles and strategies of plant pathogenesis encoded in the genomes of eighteen Dothideomycetes fungi.</title>
        <authorList>
            <person name="Ohm R.A."/>
            <person name="Feau N."/>
            <person name="Henrissat B."/>
            <person name="Schoch C.L."/>
            <person name="Horwitz B.A."/>
            <person name="Barry K.W."/>
            <person name="Condon B.J."/>
            <person name="Copeland A.C."/>
            <person name="Dhillon B."/>
            <person name="Glaser F."/>
            <person name="Hesse C.N."/>
            <person name="Kosti I."/>
            <person name="LaButti K."/>
            <person name="Lindquist E.A."/>
            <person name="Lucas S."/>
            <person name="Salamov A.A."/>
            <person name="Bradshaw R.E."/>
            <person name="Ciuffetti L."/>
            <person name="Hamelin R.C."/>
            <person name="Kema G.H.J."/>
            <person name="Lawrence C."/>
            <person name="Scott J.A."/>
            <person name="Spatafora J.W."/>
            <person name="Turgeon B.G."/>
            <person name="de Wit P.J.G.M."/>
            <person name="Zhong S."/>
            <person name="Goodwin S.B."/>
            <person name="Grigoriev I.V."/>
        </authorList>
    </citation>
    <scope>NUCLEOTIDE SEQUENCE [LARGE SCALE GENOMIC DNA]</scope>
    <source>
        <strain evidence="9 10">SO2202</strain>
    </source>
</reference>
<comment type="similarity">
    <text evidence="2">Belongs to the alkB family.</text>
</comment>
<comment type="subcellular location">
    <subcellularLocation>
        <location evidence="1">Nucleus</location>
    </subcellularLocation>
</comment>
<sequence length="223" mass="24603">MESSRIASVPDSISPRKQIPANRWVTLRHRRLQTIPAQLTTATNTLVSSTPLPDWLVKPVVERIHGLDLFSDAPHGINHCLINEYLPGQGIMPHEDGAAYHPVVATVSLCGTLVLDVTEKKRQKCDDDDDDTRPTSWRIVQEPRSLLVTTGQAYTQTLHGIAEVSEDVGLNGDTVANWKLLGNPTIIEANGGKNLRSTRISLTYRDVKKVSKLGSKIFGKPRT</sequence>
<dbReference type="OMA" id="KSPKTKW"/>
<dbReference type="RefSeq" id="XP_016764815.1">
    <property type="nucleotide sequence ID" value="XM_016902838.1"/>
</dbReference>
<gene>
    <name evidence="9" type="ORF">SEPMUDRAFT_137462</name>
</gene>
<dbReference type="Gene3D" id="2.60.120.1520">
    <property type="match status" value="1"/>
</dbReference>